<organism evidence="10 11">
    <name type="scientific">Thelonectria olida</name>
    <dbReference type="NCBI Taxonomy" id="1576542"/>
    <lineage>
        <taxon>Eukaryota</taxon>
        <taxon>Fungi</taxon>
        <taxon>Dikarya</taxon>
        <taxon>Ascomycota</taxon>
        <taxon>Pezizomycotina</taxon>
        <taxon>Sordariomycetes</taxon>
        <taxon>Hypocreomycetidae</taxon>
        <taxon>Hypocreales</taxon>
        <taxon>Nectriaceae</taxon>
        <taxon>Thelonectria</taxon>
    </lineage>
</organism>
<evidence type="ECO:0000256" key="7">
    <source>
        <dbReference type="ARBA" id="ARBA00023242"/>
    </source>
</evidence>
<dbReference type="Proteomes" id="UP000777438">
    <property type="component" value="Unassembled WGS sequence"/>
</dbReference>
<dbReference type="GO" id="GO:0000981">
    <property type="term" value="F:DNA-binding transcription factor activity, RNA polymerase II-specific"/>
    <property type="evidence" value="ECO:0007669"/>
    <property type="project" value="InterPro"/>
</dbReference>
<dbReference type="InterPro" id="IPR046347">
    <property type="entry name" value="bZIP_sf"/>
</dbReference>
<evidence type="ECO:0000256" key="4">
    <source>
        <dbReference type="ARBA" id="ARBA00023125"/>
    </source>
</evidence>
<dbReference type="PANTHER" id="PTHR46714:SF6">
    <property type="entry name" value="TRANSCRIPTIONAL ACTIVATOR HAC1"/>
    <property type="match status" value="1"/>
</dbReference>
<evidence type="ECO:0000313" key="11">
    <source>
        <dbReference type="Proteomes" id="UP000777438"/>
    </source>
</evidence>
<dbReference type="GO" id="GO:0003677">
    <property type="term" value="F:DNA binding"/>
    <property type="evidence" value="ECO:0007669"/>
    <property type="project" value="UniProtKB-KW"/>
</dbReference>
<sequence length="510" mass="56256">MAHKQTSPIIKFENSPAESFLSAPGDSYTSLFAVTTPTATATMNPMEVMTPKSFIEETSFTNTPTNPSTALDTPPESPAPSAEKKPSKKRKSWGQVLPEPKTNLPPRKRAKTDDEKEQRRVERVLRNRRAAQSSRERKRLEVEALEQDNKDLKALLAKTQKTNLLLVAELERFRRSAGVVTRSSSPLDSLRDNPVTLSQELFSSKDGHNPDSSSSLIDDLLAPSATVNPASLSPELSPVAEVDDETLEQPLIDAEATEQTLTTSPDLTQCPAETLYDLQCPASVEMAQSLPASQTSMPPALAWLLQLRMMLLSASTILSACQRPMTQIALSSKAGFSLLPTPQLLTTIIWLVTLASTNQTSTSSTSSIMLTLWQRATTPLRTMNSLSRAPTLRLKFLRKILSSSPSLARPLSDATLMALRLVSEKCEDRAGTWWCESNGTRDDDRELSQCLSSIDLPSKDVLVALFYALKVEDWRIERRQSKQGYVSNGMGAKRSMTDASRSEQKRCRLS</sequence>
<dbReference type="SUPFAM" id="SSF57959">
    <property type="entry name" value="Leucine zipper domain"/>
    <property type="match status" value="1"/>
</dbReference>
<dbReference type="OrthoDB" id="674948at2759"/>
<accession>A0A9P9AL26</accession>
<evidence type="ECO:0000256" key="8">
    <source>
        <dbReference type="SAM" id="MobiDB-lite"/>
    </source>
</evidence>
<dbReference type="GO" id="GO:0005634">
    <property type="term" value="C:nucleus"/>
    <property type="evidence" value="ECO:0007669"/>
    <property type="project" value="UniProtKB-SubCell"/>
</dbReference>
<evidence type="ECO:0000313" key="10">
    <source>
        <dbReference type="EMBL" id="KAH6884065.1"/>
    </source>
</evidence>
<feature type="compositionally biased region" description="Basic and acidic residues" evidence="8">
    <location>
        <begin position="111"/>
        <end position="125"/>
    </location>
</feature>
<dbReference type="SMART" id="SM00338">
    <property type="entry name" value="BRLZ"/>
    <property type="match status" value="1"/>
</dbReference>
<feature type="region of interest" description="Disordered" evidence="8">
    <location>
        <begin position="487"/>
        <end position="510"/>
    </location>
</feature>
<feature type="domain" description="BZIP" evidence="9">
    <location>
        <begin position="117"/>
        <end position="174"/>
    </location>
</feature>
<dbReference type="Pfam" id="PF07716">
    <property type="entry name" value="bZIP_2"/>
    <property type="match status" value="1"/>
</dbReference>
<feature type="region of interest" description="Disordered" evidence="8">
    <location>
        <begin position="44"/>
        <end position="138"/>
    </location>
</feature>
<dbReference type="PROSITE" id="PS50217">
    <property type="entry name" value="BZIP"/>
    <property type="match status" value="1"/>
</dbReference>
<feature type="compositionally biased region" description="Low complexity" evidence="8">
    <location>
        <begin position="56"/>
        <end position="69"/>
    </location>
</feature>
<dbReference type="InterPro" id="IPR044280">
    <property type="entry name" value="Hac1/HY5"/>
</dbReference>
<feature type="region of interest" description="Disordered" evidence="8">
    <location>
        <begin position="1"/>
        <end position="25"/>
    </location>
</feature>
<dbReference type="AlphaFoldDB" id="A0A9P9AL26"/>
<comment type="similarity">
    <text evidence="2">Belongs to the bZIP family.</text>
</comment>
<evidence type="ECO:0000256" key="6">
    <source>
        <dbReference type="ARBA" id="ARBA00023230"/>
    </source>
</evidence>
<evidence type="ECO:0000256" key="5">
    <source>
        <dbReference type="ARBA" id="ARBA00023163"/>
    </source>
</evidence>
<gene>
    <name evidence="10" type="ORF">B0T10DRAFT_493492</name>
</gene>
<reference evidence="10 11" key="1">
    <citation type="journal article" date="2021" name="Nat. Commun.">
        <title>Genetic determinants of endophytism in the Arabidopsis root mycobiome.</title>
        <authorList>
            <person name="Mesny F."/>
            <person name="Miyauchi S."/>
            <person name="Thiergart T."/>
            <person name="Pickel B."/>
            <person name="Atanasova L."/>
            <person name="Karlsson M."/>
            <person name="Huettel B."/>
            <person name="Barry K.W."/>
            <person name="Haridas S."/>
            <person name="Chen C."/>
            <person name="Bauer D."/>
            <person name="Andreopoulos W."/>
            <person name="Pangilinan J."/>
            <person name="LaButti K."/>
            <person name="Riley R."/>
            <person name="Lipzen A."/>
            <person name="Clum A."/>
            <person name="Drula E."/>
            <person name="Henrissat B."/>
            <person name="Kohler A."/>
            <person name="Grigoriev I.V."/>
            <person name="Martin F.M."/>
            <person name="Hacquard S."/>
        </authorList>
    </citation>
    <scope>NUCLEOTIDE SEQUENCE [LARGE SCALE GENOMIC DNA]</scope>
    <source>
        <strain evidence="10 11">MPI-CAGE-CH-0241</strain>
    </source>
</reference>
<keyword evidence="6" id="KW-0834">Unfolded protein response</keyword>
<keyword evidence="11" id="KW-1185">Reference proteome</keyword>
<evidence type="ECO:0000256" key="2">
    <source>
        <dbReference type="ARBA" id="ARBA00007163"/>
    </source>
</evidence>
<dbReference type="InterPro" id="IPR004827">
    <property type="entry name" value="bZIP"/>
</dbReference>
<evidence type="ECO:0000256" key="3">
    <source>
        <dbReference type="ARBA" id="ARBA00023015"/>
    </source>
</evidence>
<evidence type="ECO:0000256" key="1">
    <source>
        <dbReference type="ARBA" id="ARBA00004123"/>
    </source>
</evidence>
<dbReference type="PANTHER" id="PTHR46714">
    <property type="entry name" value="TRANSCRIPTIONAL ACTIVATOR HAC1"/>
    <property type="match status" value="1"/>
</dbReference>
<comment type="subcellular location">
    <subcellularLocation>
        <location evidence="1">Nucleus</location>
    </subcellularLocation>
</comment>
<dbReference type="GO" id="GO:0006986">
    <property type="term" value="P:response to unfolded protein"/>
    <property type="evidence" value="ECO:0007669"/>
    <property type="project" value="UniProtKB-KW"/>
</dbReference>
<keyword evidence="7" id="KW-0539">Nucleus</keyword>
<comment type="caution">
    <text evidence="10">The sequence shown here is derived from an EMBL/GenBank/DDBJ whole genome shotgun (WGS) entry which is preliminary data.</text>
</comment>
<keyword evidence="5" id="KW-0804">Transcription</keyword>
<evidence type="ECO:0000259" key="9">
    <source>
        <dbReference type="PROSITE" id="PS50217"/>
    </source>
</evidence>
<proteinExistence type="inferred from homology"/>
<dbReference type="GO" id="GO:0045944">
    <property type="term" value="P:positive regulation of transcription by RNA polymerase II"/>
    <property type="evidence" value="ECO:0007669"/>
    <property type="project" value="InterPro"/>
</dbReference>
<name>A0A9P9AL26_9HYPO</name>
<keyword evidence="3" id="KW-0805">Transcription regulation</keyword>
<dbReference type="EMBL" id="JAGPYM010000021">
    <property type="protein sequence ID" value="KAH6884065.1"/>
    <property type="molecule type" value="Genomic_DNA"/>
</dbReference>
<feature type="compositionally biased region" description="Basic and acidic residues" evidence="8">
    <location>
        <begin position="500"/>
        <end position="510"/>
    </location>
</feature>
<protein>
    <submittedName>
        <fullName evidence="10">Transcriptional activator hac1</fullName>
    </submittedName>
</protein>
<keyword evidence="4" id="KW-0238">DNA-binding</keyword>